<feature type="domain" description="Glycosyltransferase 2-like" evidence="4">
    <location>
        <begin position="49"/>
        <end position="213"/>
    </location>
</feature>
<dbReference type="Pfam" id="PF00535">
    <property type="entry name" value="Glycos_transf_2"/>
    <property type="match status" value="1"/>
</dbReference>
<dbReference type="PANTHER" id="PTHR43398:SF1">
    <property type="entry name" value="DOLICHOL-PHOSPHATE MANNOSYLTRANSFERASE SUBUNIT 1"/>
    <property type="match status" value="1"/>
</dbReference>
<accession>A0A6J4UR07</accession>
<keyword evidence="3" id="KW-0808">Transferase</keyword>
<comment type="similarity">
    <text evidence="1">Belongs to the glycosyltransferase 2 family.</text>
</comment>
<gene>
    <name evidence="5" type="ORF">AVDCRST_MAG49-2971</name>
</gene>
<evidence type="ECO:0000313" key="5">
    <source>
        <dbReference type="EMBL" id="CAA9556458.1"/>
    </source>
</evidence>
<dbReference type="GO" id="GO:0004582">
    <property type="term" value="F:dolichyl-phosphate beta-D-mannosyltransferase activity"/>
    <property type="evidence" value="ECO:0007669"/>
    <property type="project" value="InterPro"/>
</dbReference>
<organism evidence="5">
    <name type="scientific">uncultured Thermomicrobiales bacterium</name>
    <dbReference type="NCBI Taxonomy" id="1645740"/>
    <lineage>
        <taxon>Bacteria</taxon>
        <taxon>Pseudomonadati</taxon>
        <taxon>Thermomicrobiota</taxon>
        <taxon>Thermomicrobia</taxon>
        <taxon>Thermomicrobiales</taxon>
        <taxon>environmental samples</taxon>
    </lineage>
</organism>
<dbReference type="Gene3D" id="3.90.550.10">
    <property type="entry name" value="Spore Coat Polysaccharide Biosynthesis Protein SpsA, Chain A"/>
    <property type="match status" value="1"/>
</dbReference>
<keyword evidence="2" id="KW-0328">Glycosyltransferase</keyword>
<dbReference type="FunFam" id="3.90.550.10:FF:000122">
    <property type="entry name" value="Dolichol-phosphate mannosyltransferase subunit 1"/>
    <property type="match status" value="1"/>
</dbReference>
<dbReference type="GO" id="GO:0009247">
    <property type="term" value="P:glycolipid biosynthetic process"/>
    <property type="evidence" value="ECO:0007669"/>
    <property type="project" value="TreeGrafter"/>
</dbReference>
<dbReference type="EMBL" id="CADCWG010000146">
    <property type="protein sequence ID" value="CAA9556458.1"/>
    <property type="molecule type" value="Genomic_DNA"/>
</dbReference>
<dbReference type="SUPFAM" id="SSF53448">
    <property type="entry name" value="Nucleotide-diphospho-sugar transferases"/>
    <property type="match status" value="1"/>
</dbReference>
<dbReference type="AlphaFoldDB" id="A0A6J4UR07"/>
<proteinExistence type="inferred from homology"/>
<protein>
    <recommendedName>
        <fullName evidence="4">Glycosyltransferase 2-like domain-containing protein</fullName>
    </recommendedName>
</protein>
<dbReference type="CDD" id="cd06442">
    <property type="entry name" value="DPM1_like"/>
    <property type="match status" value="1"/>
</dbReference>
<evidence type="ECO:0000256" key="2">
    <source>
        <dbReference type="ARBA" id="ARBA00022676"/>
    </source>
</evidence>
<evidence type="ECO:0000256" key="3">
    <source>
        <dbReference type="ARBA" id="ARBA00022679"/>
    </source>
</evidence>
<dbReference type="PANTHER" id="PTHR43398">
    <property type="entry name" value="DOLICHOL-PHOSPHATE MANNOSYLTRANSFERASE SUBUNIT 1"/>
    <property type="match status" value="1"/>
</dbReference>
<sequence>MPDRRLPGPRRPMTTPLSSALAKDRATSAHATVEPFADATLPPVNRSVTVVIPTYNERDNLRTLVPRILALGSAYGVVVVDDASPDGTGEVADALAAANPGRVRVLHRPGKAGIGPAYAAGFRVALALGTPLVAQMDADLSHDPLALPRLVAATADHDLVLGSRYAPGGATVGWPRRRLLLSRLGGWYAQAVLGAPIRDLTGGFKVFRRAALSALDLDAVRSDGYGFQIETTWRVLRAGGRVIEVPITFHDRVAGASKLSRRIVLEALIVVWRLRLERLRRR</sequence>
<dbReference type="InterPro" id="IPR039528">
    <property type="entry name" value="DPM1-like"/>
</dbReference>
<reference evidence="5" key="1">
    <citation type="submission" date="2020-02" db="EMBL/GenBank/DDBJ databases">
        <authorList>
            <person name="Meier V. D."/>
        </authorList>
    </citation>
    <scope>NUCLEOTIDE SEQUENCE</scope>
    <source>
        <strain evidence="5">AVDCRST_MAG49</strain>
    </source>
</reference>
<evidence type="ECO:0000259" key="4">
    <source>
        <dbReference type="Pfam" id="PF00535"/>
    </source>
</evidence>
<dbReference type="GO" id="GO:0016020">
    <property type="term" value="C:membrane"/>
    <property type="evidence" value="ECO:0007669"/>
    <property type="project" value="GOC"/>
</dbReference>
<dbReference type="InterPro" id="IPR001173">
    <property type="entry name" value="Glyco_trans_2-like"/>
</dbReference>
<dbReference type="InterPro" id="IPR029044">
    <property type="entry name" value="Nucleotide-diphossugar_trans"/>
</dbReference>
<name>A0A6J4UR07_9BACT</name>
<evidence type="ECO:0000256" key="1">
    <source>
        <dbReference type="ARBA" id="ARBA00006739"/>
    </source>
</evidence>